<organism evidence="4 5">
    <name type="scientific">Fusarium oxysporum (strain Fo5176)</name>
    <name type="common">Fusarium vascular wilt</name>
    <dbReference type="NCBI Taxonomy" id="660025"/>
    <lineage>
        <taxon>Eukaryota</taxon>
        <taxon>Fungi</taxon>
        <taxon>Dikarya</taxon>
        <taxon>Ascomycota</taxon>
        <taxon>Pezizomycotina</taxon>
        <taxon>Sordariomycetes</taxon>
        <taxon>Hypocreomycetidae</taxon>
        <taxon>Hypocreales</taxon>
        <taxon>Nectriaceae</taxon>
        <taxon>Fusarium</taxon>
        <taxon>Fusarium oxysporum species complex</taxon>
    </lineage>
</organism>
<comment type="similarity">
    <text evidence="1">Belongs to the arrestin family.</text>
</comment>
<proteinExistence type="inferred from homology"/>
<feature type="compositionally biased region" description="Basic and acidic residues" evidence="2">
    <location>
        <begin position="570"/>
        <end position="586"/>
    </location>
</feature>
<dbReference type="Pfam" id="PF02752">
    <property type="entry name" value="Arrestin_C"/>
    <property type="match status" value="1"/>
</dbReference>
<dbReference type="GO" id="GO:0005886">
    <property type="term" value="C:plasma membrane"/>
    <property type="evidence" value="ECO:0007669"/>
    <property type="project" value="TreeGrafter"/>
</dbReference>
<dbReference type="InterPro" id="IPR011022">
    <property type="entry name" value="Arrestin_C-like"/>
</dbReference>
<dbReference type="AlphaFoldDB" id="A0A0D2YF39"/>
<evidence type="ECO:0000256" key="2">
    <source>
        <dbReference type="SAM" id="MobiDB-lite"/>
    </source>
</evidence>
<dbReference type="InterPro" id="IPR050357">
    <property type="entry name" value="Arrestin_domain-protein"/>
</dbReference>
<accession>A0A0D2YF39</accession>
<reference evidence="5" key="1">
    <citation type="journal article" date="2012" name="Mol. Plant Microbe Interact.">
        <title>A highly conserved effector in Fusarium oxysporum is required for full virulence on Arabidopsis.</title>
        <authorList>
            <person name="Thatcher L.F."/>
            <person name="Gardiner D.M."/>
            <person name="Kazan K."/>
            <person name="Manners J."/>
        </authorList>
    </citation>
    <scope>NUCLEOTIDE SEQUENCE [LARGE SCALE GENOMIC DNA]</scope>
    <source>
        <strain evidence="5">Fo5176</strain>
    </source>
</reference>
<feature type="region of interest" description="Disordered" evidence="2">
    <location>
        <begin position="808"/>
        <end position="831"/>
    </location>
</feature>
<feature type="domain" description="Arrestin C-terminal-like" evidence="3">
    <location>
        <begin position="499"/>
        <end position="690"/>
    </location>
</feature>
<dbReference type="Gene3D" id="2.60.40.640">
    <property type="match status" value="1"/>
</dbReference>
<evidence type="ECO:0000313" key="4">
    <source>
        <dbReference type="EnsemblFungi" id="FOXG_14927P0"/>
    </source>
</evidence>
<dbReference type="PANTHER" id="PTHR11188">
    <property type="entry name" value="ARRESTIN DOMAIN CONTAINING PROTEIN"/>
    <property type="match status" value="1"/>
</dbReference>
<dbReference type="Proteomes" id="UP000002489">
    <property type="component" value="Unassembled WGS sequence"/>
</dbReference>
<dbReference type="InterPro" id="IPR014752">
    <property type="entry name" value="Arrestin-like_C"/>
</dbReference>
<dbReference type="GO" id="GO:0030674">
    <property type="term" value="F:protein-macromolecule adaptor activity"/>
    <property type="evidence" value="ECO:0007669"/>
    <property type="project" value="TreeGrafter"/>
</dbReference>
<evidence type="ECO:0000259" key="3">
    <source>
        <dbReference type="Pfam" id="PF02752"/>
    </source>
</evidence>
<feature type="region of interest" description="Disordered" evidence="2">
    <location>
        <begin position="570"/>
        <end position="594"/>
    </location>
</feature>
<dbReference type="GO" id="GO:0070086">
    <property type="term" value="P:ubiquitin-dependent endocytosis"/>
    <property type="evidence" value="ECO:0007669"/>
    <property type="project" value="TreeGrafter"/>
</dbReference>
<evidence type="ECO:0000313" key="5">
    <source>
        <dbReference type="Proteomes" id="UP000002489"/>
    </source>
</evidence>
<sequence>MALYEMENIGRTASWEQLQALVRSDIKLNKAIDELGKVFLATKQQGADCTILGFSLHASICQWRFATMNDRDLWIVQASYSLSRHIQSLNGMDAIHRFFNVFHRCLDTIWKYIDQCHLDPIHGKFAKPYFTICSCGADVYLSMGKSDLAKTLFTAAIDYVHTSEPAEISEKSLLRLLSGLAKSCENTRDFETAEEALISATEISERVNGHIHDETADLVSRLKSVREYISVDLENRKRVLVASTGPKLPPTLNLASDSPSQEVQRHFRVPESWTRGSASAPSSSISDLSKNLLPSLNLSWEICLEAPMVVLSRPREGEDDPSTSTMRGRLRILAHESVEIRAISLQLDGRGSTTWKKGELRDESAYSNVFYRKSWYLMIFNAQTATRDVPYGDNCTYQLDSEISSNGTPLQNVSPTNEDIISRSAFSSPQSYLQTRNMDTAPDYVVFPPGRYDYSFEITLNSMPDVLLRKNFPIILVPYSLVARTESPRRISRKFMDDLYLHIELPYDMCVIGRKLPITVTLDLLQSDLRVEYLSYSIVQRGARWTKDRATHKRSENIIVLLEKISKGTEPTLKRDDSPDHQETDARPFPTDMSDDGIQSWQGIEEDLPNVTHREPTIIAAELVLPTCKQIEAEYSLDQEPLEPSCRTAFIQVNHDIQITVGLSRSDPNQGGSHVKWEVLEEIPITIIDCRITYMSNRFLDRMDGGTIPNQTTNKICGCPDADSFDELMSTDHRQLPRQICMYLRKHYGQDEDEVRVHEKKLDELWEDTVPNLSKSKDWEVFQDDDSADSFVSDSSANTINWALPRSERRTLSLGDEAQRNRHDELPPYGN</sequence>
<name>A0A0D2YF39_FUSOF</name>
<reference evidence="4" key="2">
    <citation type="submission" date="2025-08" db="UniProtKB">
        <authorList>
            <consortium name="EnsemblFungi"/>
        </authorList>
    </citation>
    <scope>IDENTIFICATION</scope>
    <source>
        <strain evidence="4">4287 / CBS 123668 / FGSC 9935 / NRRL 34936</strain>
    </source>
</reference>
<protein>
    <recommendedName>
        <fullName evidence="3">Arrestin C-terminal-like domain-containing protein</fullName>
    </recommendedName>
</protein>
<dbReference type="GO" id="GO:0005829">
    <property type="term" value="C:cytosol"/>
    <property type="evidence" value="ECO:0007669"/>
    <property type="project" value="TreeGrafter"/>
</dbReference>
<dbReference type="GO" id="GO:0031625">
    <property type="term" value="F:ubiquitin protein ligase binding"/>
    <property type="evidence" value="ECO:0007669"/>
    <property type="project" value="TreeGrafter"/>
</dbReference>
<evidence type="ECO:0000256" key="1">
    <source>
        <dbReference type="ARBA" id="ARBA00005298"/>
    </source>
</evidence>
<dbReference type="PANTHER" id="PTHR11188:SF17">
    <property type="entry name" value="FI21816P1"/>
    <property type="match status" value="1"/>
</dbReference>
<dbReference type="EnsemblFungi" id="FOXG_14927T0">
    <property type="protein sequence ID" value="FOXG_14927P0"/>
    <property type="gene ID" value="FOXG_14927"/>
</dbReference>